<dbReference type="EMBL" id="QGBI01000019">
    <property type="protein sequence ID" value="MBX3892009.1"/>
    <property type="molecule type" value="Genomic_DNA"/>
</dbReference>
<evidence type="ECO:0000313" key="3">
    <source>
        <dbReference type="EMBL" id="MBX3892009.1"/>
    </source>
</evidence>
<evidence type="ECO:0000313" key="4">
    <source>
        <dbReference type="Proteomes" id="UP001189303"/>
    </source>
</evidence>
<keyword evidence="4" id="KW-1185">Reference proteome</keyword>
<gene>
    <name evidence="3" type="ORF">DEE74_19270</name>
    <name evidence="2" type="ORF">R38712_02987</name>
</gene>
<evidence type="ECO:0000313" key="2">
    <source>
        <dbReference type="EMBL" id="CAJ0726269.1"/>
    </source>
</evidence>
<feature type="region of interest" description="Disordered" evidence="1">
    <location>
        <begin position="16"/>
        <end position="37"/>
    </location>
</feature>
<dbReference type="Proteomes" id="UP001189303">
    <property type="component" value="Unassembled WGS sequence"/>
</dbReference>
<name>A0A9Q2H4E0_RALPI</name>
<accession>A0A9Q2H4E0</accession>
<sequence length="112" mass="12276">MGAMVERFVTPINQMPTRPVKANLDAPPDDQTTTTGLATGDTLAFDIGPNAELRLRRVGWRVPAAAFGDAMILLRTRCADLIKAAGLLQQRPTRQAGYMHADRFNITNRGLQ</sequence>
<dbReference type="GeneID" id="34793015"/>
<evidence type="ECO:0000256" key="1">
    <source>
        <dbReference type="SAM" id="MobiDB-lite"/>
    </source>
</evidence>
<dbReference type="Proteomes" id="UP001199322">
    <property type="component" value="Unassembled WGS sequence"/>
</dbReference>
<dbReference type="EMBL" id="CATWFT010000009">
    <property type="protein sequence ID" value="CAJ0726269.1"/>
    <property type="molecule type" value="Genomic_DNA"/>
</dbReference>
<protein>
    <submittedName>
        <fullName evidence="3">Uncharacterized protein</fullName>
    </submittedName>
</protein>
<reference evidence="2 4" key="2">
    <citation type="submission" date="2023-07" db="EMBL/GenBank/DDBJ databases">
        <authorList>
            <person name="Peeters C."/>
        </authorList>
    </citation>
    <scope>NUCLEOTIDE SEQUENCE [LARGE SCALE GENOMIC DNA]</scope>
    <source>
        <strain evidence="2 4">R-38712</strain>
    </source>
</reference>
<dbReference type="AlphaFoldDB" id="A0A9Q2H4E0"/>
<dbReference type="RefSeq" id="WP_009241655.1">
    <property type="nucleotide sequence ID" value="NZ_CABKQE010000004.1"/>
</dbReference>
<organism evidence="3 5">
    <name type="scientific">Ralstonia pickettii</name>
    <name type="common">Burkholderia pickettii</name>
    <dbReference type="NCBI Taxonomy" id="329"/>
    <lineage>
        <taxon>Bacteria</taxon>
        <taxon>Pseudomonadati</taxon>
        <taxon>Pseudomonadota</taxon>
        <taxon>Betaproteobacteria</taxon>
        <taxon>Burkholderiales</taxon>
        <taxon>Burkholderiaceae</taxon>
        <taxon>Ralstonia</taxon>
    </lineage>
</organism>
<evidence type="ECO:0000313" key="5">
    <source>
        <dbReference type="Proteomes" id="UP001199322"/>
    </source>
</evidence>
<reference evidence="3" key="1">
    <citation type="submission" date="2018-06" db="EMBL/GenBank/DDBJ databases">
        <authorList>
            <person name="O'Rourke A."/>
        </authorList>
    </citation>
    <scope>NUCLEOTIDE SEQUENCE</scope>
    <source>
        <strain evidence="3">132550021-3</strain>
    </source>
</reference>
<proteinExistence type="predicted"/>
<comment type="caution">
    <text evidence="3">The sequence shown here is derived from an EMBL/GenBank/DDBJ whole genome shotgun (WGS) entry which is preliminary data.</text>
</comment>